<feature type="domain" description="Activator of Hsp90 ATPase homologue 1/2-like C-terminal" evidence="2">
    <location>
        <begin position="157"/>
        <end position="249"/>
    </location>
</feature>
<protein>
    <submittedName>
        <fullName evidence="3">ATPase</fullName>
    </submittedName>
</protein>
<feature type="domain" description="Activator of Hsp90 ATPase homologue 1/2-like C-terminal" evidence="2">
    <location>
        <begin position="12"/>
        <end position="132"/>
    </location>
</feature>
<dbReference type="CDD" id="cd07814">
    <property type="entry name" value="SRPBCC_CalC_Aha1-like"/>
    <property type="match status" value="2"/>
</dbReference>
<dbReference type="InterPro" id="IPR013538">
    <property type="entry name" value="ASHA1/2-like_C"/>
</dbReference>
<organism evidence="3 4">
    <name type="scientific">Amycolatopsis orientalis</name>
    <name type="common">Nocardia orientalis</name>
    <dbReference type="NCBI Taxonomy" id="31958"/>
    <lineage>
        <taxon>Bacteria</taxon>
        <taxon>Bacillati</taxon>
        <taxon>Actinomycetota</taxon>
        <taxon>Actinomycetes</taxon>
        <taxon>Pseudonocardiales</taxon>
        <taxon>Pseudonocardiaceae</taxon>
        <taxon>Amycolatopsis</taxon>
    </lineage>
</organism>
<dbReference type="KEGG" id="aori:SD37_07010"/>
<proteinExistence type="inferred from homology"/>
<dbReference type="Proteomes" id="UP000093695">
    <property type="component" value="Chromosome"/>
</dbReference>
<evidence type="ECO:0000259" key="2">
    <source>
        <dbReference type="Pfam" id="PF08327"/>
    </source>
</evidence>
<accession>A0A193CBC2</accession>
<gene>
    <name evidence="3" type="ORF">SD37_07010</name>
</gene>
<comment type="similarity">
    <text evidence="1">Belongs to the AHA1 family.</text>
</comment>
<reference evidence="3 4" key="1">
    <citation type="journal article" date="2015" name="Genome Announc.">
        <title>Draft Genome Sequence of Norvancomycin-Producing Strain Amycolatopsis orientalis CPCC200066.</title>
        <authorList>
            <person name="Lei X."/>
            <person name="Yuan F."/>
            <person name="Shi Y."/>
            <person name="Li X."/>
            <person name="Wang L."/>
            <person name="Hong B."/>
        </authorList>
    </citation>
    <scope>NUCLEOTIDE SEQUENCE [LARGE SCALE GENOMIC DNA]</scope>
    <source>
        <strain evidence="3 4">B-37</strain>
    </source>
</reference>
<sequence length="295" mass="33090">MTEPTRFRVRVRAPIDEVWRALTEAEALRTWLSEYAEVELPSRYEFWGRYTPEGDRPRQRLLLAEDNVLRFAWTVEGTDTVVEIALTEDGDTTALSFSQTGLPDFDALLADPDSPLGMMHTFWALSVTNLVDHVEGRSLTARCDLTSPLMSEEVLIDAPRGEVYASIADPGVFTRWFGARIEAEVEVGGRWAMGSLEQDPAPAKIVDLVPGSRMSLAYQHGVVTSWELEDSDGGTKLTFVQSGFSEEKPPYGSWMGWLSGVAELRRFHEIDDWVPLWTEVYLEGMPEGLITLDGK</sequence>
<name>A0A193CBC2_AMYOR</name>
<dbReference type="EMBL" id="CP016174">
    <property type="protein sequence ID" value="ANN21605.1"/>
    <property type="molecule type" value="Genomic_DNA"/>
</dbReference>
<keyword evidence="4" id="KW-1185">Reference proteome</keyword>
<dbReference type="SUPFAM" id="SSF55961">
    <property type="entry name" value="Bet v1-like"/>
    <property type="match status" value="2"/>
</dbReference>
<evidence type="ECO:0000256" key="1">
    <source>
        <dbReference type="ARBA" id="ARBA00006817"/>
    </source>
</evidence>
<dbReference type="Gene3D" id="3.30.530.20">
    <property type="match status" value="2"/>
</dbReference>
<evidence type="ECO:0000313" key="4">
    <source>
        <dbReference type="Proteomes" id="UP000093695"/>
    </source>
</evidence>
<dbReference type="Pfam" id="PF08327">
    <property type="entry name" value="AHSA1"/>
    <property type="match status" value="2"/>
</dbReference>
<dbReference type="AlphaFoldDB" id="A0A193CBC2"/>
<dbReference type="eggNOG" id="COG3832">
    <property type="taxonomic scope" value="Bacteria"/>
</dbReference>
<dbReference type="InterPro" id="IPR023393">
    <property type="entry name" value="START-like_dom_sf"/>
</dbReference>
<dbReference type="STRING" id="31958.SD37_07010"/>
<evidence type="ECO:0000313" key="3">
    <source>
        <dbReference type="EMBL" id="ANN21605.1"/>
    </source>
</evidence>